<reference evidence="1 2" key="1">
    <citation type="journal article" date="2019" name="Nat. Med.">
        <title>A library of human gut bacterial isolates paired with longitudinal multiomics data enables mechanistic microbiome research.</title>
        <authorList>
            <person name="Poyet M."/>
            <person name="Groussin M."/>
            <person name="Gibbons S.M."/>
            <person name="Avila-Pacheco J."/>
            <person name="Jiang X."/>
            <person name="Kearney S.M."/>
            <person name="Perrotta A.R."/>
            <person name="Berdy B."/>
            <person name="Zhao S."/>
            <person name="Lieberman T.D."/>
            <person name="Swanson P.K."/>
            <person name="Smith M."/>
            <person name="Roesemann S."/>
            <person name="Alexander J.E."/>
            <person name="Rich S.A."/>
            <person name="Livny J."/>
            <person name="Vlamakis H."/>
            <person name="Clish C."/>
            <person name="Bullock K."/>
            <person name="Deik A."/>
            <person name="Scott J."/>
            <person name="Pierce K.A."/>
            <person name="Xavier R.J."/>
            <person name="Alm E.J."/>
        </authorList>
    </citation>
    <scope>NUCLEOTIDE SEQUENCE [LARGE SCALE GENOMIC DNA]</scope>
    <source>
        <strain evidence="1 2">BIOML-A25</strain>
    </source>
</reference>
<dbReference type="RefSeq" id="WP_130057519.1">
    <property type="nucleotide sequence ID" value="NZ_RCXH01000023.1"/>
</dbReference>
<name>A0A6H9Q3N7_9BACE</name>
<proteinExistence type="predicted"/>
<dbReference type="AlphaFoldDB" id="A0A6H9Q3N7"/>
<dbReference type="PROSITE" id="PS51257">
    <property type="entry name" value="PROKAR_LIPOPROTEIN"/>
    <property type="match status" value="1"/>
</dbReference>
<dbReference type="EMBL" id="VVYJ01000021">
    <property type="protein sequence ID" value="KAA5470614.1"/>
    <property type="molecule type" value="Genomic_DNA"/>
</dbReference>
<protein>
    <recommendedName>
        <fullName evidence="3">Clostripain family protein</fullName>
    </recommendedName>
</protein>
<comment type="caution">
    <text evidence="1">The sequence shown here is derived from an EMBL/GenBank/DDBJ whole genome shotgun (WGS) entry which is preliminary data.</text>
</comment>
<dbReference type="Pfam" id="PF03415">
    <property type="entry name" value="Peptidase_C11"/>
    <property type="match status" value="1"/>
</dbReference>
<dbReference type="Proteomes" id="UP000427825">
    <property type="component" value="Unassembled WGS sequence"/>
</dbReference>
<dbReference type="InterPro" id="IPR005077">
    <property type="entry name" value="Peptidase_C11"/>
</dbReference>
<evidence type="ECO:0000313" key="2">
    <source>
        <dbReference type="Proteomes" id="UP000427825"/>
    </source>
</evidence>
<evidence type="ECO:0000313" key="1">
    <source>
        <dbReference type="EMBL" id="KAA5470614.1"/>
    </source>
</evidence>
<accession>A0A6H9Q3N7</accession>
<organism evidence="1 2">
    <name type="scientific">Bacteroides caccae</name>
    <dbReference type="NCBI Taxonomy" id="47678"/>
    <lineage>
        <taxon>Bacteria</taxon>
        <taxon>Pseudomonadati</taxon>
        <taxon>Bacteroidota</taxon>
        <taxon>Bacteroidia</taxon>
        <taxon>Bacteroidales</taxon>
        <taxon>Bacteroidaceae</taxon>
        <taxon>Bacteroides</taxon>
    </lineage>
</organism>
<dbReference type="PANTHER" id="PTHR37835">
    <property type="entry name" value="ALPHA-CLOSTRIPAIN"/>
    <property type="match status" value="1"/>
</dbReference>
<evidence type="ECO:0008006" key="3">
    <source>
        <dbReference type="Google" id="ProtNLM"/>
    </source>
</evidence>
<dbReference type="PANTHER" id="PTHR37835:SF1">
    <property type="entry name" value="ALPHA-CLOSTRIPAIN"/>
    <property type="match status" value="1"/>
</dbReference>
<dbReference type="Gene3D" id="3.40.50.11970">
    <property type="match status" value="1"/>
</dbReference>
<gene>
    <name evidence="1" type="ORF">F2Y39_21905</name>
</gene>
<sequence>MALKIFLIIPVALFLFSCEKDRFEPEITQRAIFMYFPWSTDLLGYFQVNIADMEKAIKTKDMDGTKVIVFLSTSPFEAQMFEIISKNGTCIHTSLKEYENPQFTTKTGLTEILKDMKRFAPAKSYAMIVGCHGMGWLSVNDRGPRKSQVRQSFRYHWEYKDVPRTRFFGGLTAEYQTDVSTLADGIYSSGLFMEYILFDDCYMSSLEVAYELRHVTRHIIACPTEIMAFGMPYAIMGEYLLSRTPDYKSICEVFYRFYSTYQHPYGTLAVTDCSVLDNLAALMRQINARYSFDLTRESRIQRMDGYTPVIFYDYRDYVEALCGEDRELFQEFSELLNKIVPYKTHTEKYYSASCGTVPIHSYSGITTSEPSRNIKAQDYNQTSWYKSTH</sequence>